<keyword evidence="4 7" id="KW-0689">Ribosomal protein</keyword>
<dbReference type="SUPFAM" id="SSF55658">
    <property type="entry name" value="L9 N-domain-like"/>
    <property type="match status" value="1"/>
</dbReference>
<protein>
    <recommendedName>
        <fullName evidence="6 7">Large ribosomal subunit protein bL9</fullName>
    </recommendedName>
</protein>
<accession>A0A380RUZ8</accession>
<sequence>MEIILKANVPHLGKMLDVVKVKDGYARNYLFPRKLAVRATKEAKLEIENNRAAVEAQFQKELAAAGDVAAKLAQVSVNLERRVVEGERLYGSVTAGDIAEAITKAGVKVSRAQIDLAEPIKQLGVYTVTVKVFSDVEAQVKVWVVAEK</sequence>
<evidence type="ECO:0000256" key="6">
    <source>
        <dbReference type="ARBA" id="ARBA00035292"/>
    </source>
</evidence>
<dbReference type="Pfam" id="PF01281">
    <property type="entry name" value="Ribosomal_L9_N"/>
    <property type="match status" value="1"/>
</dbReference>
<gene>
    <name evidence="7" type="primary">rplI</name>
    <name evidence="10" type="ORF">SAMN05661053_0047</name>
</gene>
<evidence type="ECO:0000256" key="7">
    <source>
        <dbReference type="HAMAP-Rule" id="MF_00503"/>
    </source>
</evidence>
<evidence type="ECO:0000256" key="5">
    <source>
        <dbReference type="ARBA" id="ARBA00023274"/>
    </source>
</evidence>
<dbReference type="InterPro" id="IPR000244">
    <property type="entry name" value="Ribosomal_bL9"/>
</dbReference>
<dbReference type="Gene3D" id="3.10.430.100">
    <property type="entry name" value="Ribosomal protein L9, C-terminal domain"/>
    <property type="match status" value="1"/>
</dbReference>
<dbReference type="EMBL" id="UHJL01000001">
    <property type="protein sequence ID" value="SUQ18827.1"/>
    <property type="molecule type" value="Genomic_DNA"/>
</dbReference>
<dbReference type="PANTHER" id="PTHR21368">
    <property type="entry name" value="50S RIBOSOMAL PROTEIN L9"/>
    <property type="match status" value="1"/>
</dbReference>
<keyword evidence="3 7" id="KW-0694">RNA-binding</keyword>
<dbReference type="GO" id="GO:0003735">
    <property type="term" value="F:structural constituent of ribosome"/>
    <property type="evidence" value="ECO:0007669"/>
    <property type="project" value="InterPro"/>
</dbReference>
<dbReference type="InterPro" id="IPR036935">
    <property type="entry name" value="Ribosomal_bL9_N_sf"/>
</dbReference>
<evidence type="ECO:0000313" key="11">
    <source>
        <dbReference type="Proteomes" id="UP000255423"/>
    </source>
</evidence>
<organism evidence="10 11">
    <name type="scientific">Fibrobacter succinogenes</name>
    <name type="common">Bacteroides succinogenes</name>
    <dbReference type="NCBI Taxonomy" id="833"/>
    <lineage>
        <taxon>Bacteria</taxon>
        <taxon>Pseudomonadati</taxon>
        <taxon>Fibrobacterota</taxon>
        <taxon>Fibrobacteria</taxon>
        <taxon>Fibrobacterales</taxon>
        <taxon>Fibrobacteraceae</taxon>
        <taxon>Fibrobacter</taxon>
    </lineage>
</organism>
<evidence type="ECO:0000256" key="1">
    <source>
        <dbReference type="ARBA" id="ARBA00010605"/>
    </source>
</evidence>
<evidence type="ECO:0000259" key="8">
    <source>
        <dbReference type="Pfam" id="PF01281"/>
    </source>
</evidence>
<evidence type="ECO:0000256" key="2">
    <source>
        <dbReference type="ARBA" id="ARBA00022730"/>
    </source>
</evidence>
<dbReference type="InterPro" id="IPR020594">
    <property type="entry name" value="Ribosomal_bL9_bac/chp"/>
</dbReference>
<dbReference type="InterPro" id="IPR009027">
    <property type="entry name" value="Ribosomal_bL9/RNase_H1_N"/>
</dbReference>
<dbReference type="GO" id="GO:1990904">
    <property type="term" value="C:ribonucleoprotein complex"/>
    <property type="evidence" value="ECO:0007669"/>
    <property type="project" value="UniProtKB-KW"/>
</dbReference>
<dbReference type="GO" id="GO:0005840">
    <property type="term" value="C:ribosome"/>
    <property type="evidence" value="ECO:0007669"/>
    <property type="project" value="UniProtKB-KW"/>
</dbReference>
<evidence type="ECO:0000256" key="4">
    <source>
        <dbReference type="ARBA" id="ARBA00022980"/>
    </source>
</evidence>
<dbReference type="GO" id="GO:0006412">
    <property type="term" value="P:translation"/>
    <property type="evidence" value="ECO:0007669"/>
    <property type="project" value="UniProtKB-UniRule"/>
</dbReference>
<evidence type="ECO:0000256" key="3">
    <source>
        <dbReference type="ARBA" id="ARBA00022884"/>
    </source>
</evidence>
<feature type="domain" description="Ribosomal protein L9" evidence="8">
    <location>
        <begin position="1"/>
        <end position="44"/>
    </location>
</feature>
<evidence type="ECO:0000313" key="10">
    <source>
        <dbReference type="EMBL" id="SUQ18827.1"/>
    </source>
</evidence>
<reference evidence="10 11" key="1">
    <citation type="submission" date="2017-08" db="EMBL/GenBank/DDBJ databases">
        <authorList>
            <person name="de Groot N.N."/>
        </authorList>
    </citation>
    <scope>NUCLEOTIDE SEQUENCE [LARGE SCALE GENOMIC DNA]</scope>
    <source>
        <strain evidence="10 11">HM2</strain>
    </source>
</reference>
<dbReference type="OMA" id="FAIRWTK"/>
<comment type="similarity">
    <text evidence="1 7">Belongs to the bacterial ribosomal protein bL9 family.</text>
</comment>
<keyword evidence="5 7" id="KW-0687">Ribonucleoprotein</keyword>
<dbReference type="Pfam" id="PF03948">
    <property type="entry name" value="Ribosomal_L9_C"/>
    <property type="match status" value="1"/>
</dbReference>
<dbReference type="Gene3D" id="3.40.5.10">
    <property type="entry name" value="Ribosomal protein L9, N-terminal domain"/>
    <property type="match status" value="1"/>
</dbReference>
<dbReference type="AlphaFoldDB" id="A0A380RUZ8"/>
<dbReference type="SUPFAM" id="SSF55653">
    <property type="entry name" value="Ribosomal protein L9 C-domain"/>
    <property type="match status" value="1"/>
</dbReference>
<dbReference type="InterPro" id="IPR036791">
    <property type="entry name" value="Ribosomal_bL9_C_sf"/>
</dbReference>
<proteinExistence type="inferred from homology"/>
<feature type="domain" description="Large ribosomal subunit protein bL9 C-terminal" evidence="9">
    <location>
        <begin position="64"/>
        <end position="146"/>
    </location>
</feature>
<name>A0A380RUZ8_FIBSU</name>
<evidence type="ECO:0000259" key="9">
    <source>
        <dbReference type="Pfam" id="PF03948"/>
    </source>
</evidence>
<dbReference type="Proteomes" id="UP000255423">
    <property type="component" value="Unassembled WGS sequence"/>
</dbReference>
<dbReference type="InterPro" id="IPR020070">
    <property type="entry name" value="Ribosomal_bL9_N"/>
</dbReference>
<dbReference type="HAMAP" id="MF_00503">
    <property type="entry name" value="Ribosomal_bL9"/>
    <property type="match status" value="1"/>
</dbReference>
<dbReference type="InterPro" id="IPR020069">
    <property type="entry name" value="Ribosomal_bL9_C"/>
</dbReference>
<dbReference type="RefSeq" id="WP_012820326.1">
    <property type="nucleotide sequence ID" value="NZ_UHJL01000001.1"/>
</dbReference>
<dbReference type="GO" id="GO:0019843">
    <property type="term" value="F:rRNA binding"/>
    <property type="evidence" value="ECO:0007669"/>
    <property type="project" value="UniProtKB-UniRule"/>
</dbReference>
<comment type="function">
    <text evidence="7">Binds to the 23S rRNA.</text>
</comment>
<dbReference type="NCBIfam" id="TIGR00158">
    <property type="entry name" value="L9"/>
    <property type="match status" value="1"/>
</dbReference>
<keyword evidence="2 7" id="KW-0699">rRNA-binding</keyword>